<dbReference type="Gene3D" id="3.60.40.10">
    <property type="entry name" value="PPM-type phosphatase domain"/>
    <property type="match status" value="1"/>
</dbReference>
<name>A0A917HLX3_9BACL</name>
<keyword evidence="1" id="KW-0175">Coiled coil</keyword>
<dbReference type="RefSeq" id="WP_188891758.1">
    <property type="nucleotide sequence ID" value="NZ_BMHY01000011.1"/>
</dbReference>
<dbReference type="AlphaFoldDB" id="A0A917HLX3"/>
<sequence length="551" mass="61540">MRKDNSNFKTEFLSEAGNFMENRDYFAYVELDDMACWVAVDGCDTDTEVNSAEMAVQCVLENFSEQPTMSRRKLREYVLEAHEWLRYESRRVRLKASIIVVVTDYTRTVWAVAGNARLYHFRGGRLLARSKDTSLAQTMADRGNLSESAIDRHEERHNLLQYLGNPEGCEPFLSKKTPLHDGDVLLLATQGLWEGVDVPEMLDALEEAQEPSQLVDLLEDVLLSKQRASIGNYTVAAVYADKVYKEDKKKRSKWIKRIAIAMIPVLIAGGMAIYFKGRAAARVAESVVNMQEYGSNGDTYVEEQNYAQAMKSYSEARNEAKKIKDKLHVALYGKSYKKAELIVAGDDFLRDGKYDKALTQYKKAKEETKGDDKYDPKQLDQRIASIDEYIRIGETVQKADLQAESRDYQAALLLYRDAHKAALNVSYSGVKDIKTKLDDMEAKIAELEKEQKKLQAESLEKQGNRNLAAGKYAAAIDAFSQSQAVYQEIGMLESVLKLERSITKAEDKLNPIPPASAAGAGGSGQESSNGDLPASVNDSGNTEKNESASNG</sequence>
<comment type="caution">
    <text evidence="4">The sequence shown here is derived from an EMBL/GenBank/DDBJ whole genome shotgun (WGS) entry which is preliminary data.</text>
</comment>
<keyword evidence="3" id="KW-0812">Transmembrane</keyword>
<protein>
    <recommendedName>
        <fullName evidence="6">Serine/threonine protein phosphatase</fullName>
    </recommendedName>
</protein>
<feature type="transmembrane region" description="Helical" evidence="3">
    <location>
        <begin position="258"/>
        <end position="275"/>
    </location>
</feature>
<keyword evidence="3" id="KW-0472">Membrane</keyword>
<gene>
    <name evidence="4" type="ORF">GCM10010918_45410</name>
</gene>
<dbReference type="Proteomes" id="UP000600247">
    <property type="component" value="Unassembled WGS sequence"/>
</dbReference>
<evidence type="ECO:0000313" key="4">
    <source>
        <dbReference type="EMBL" id="GGG82817.1"/>
    </source>
</evidence>
<accession>A0A917HLX3</accession>
<evidence type="ECO:0000256" key="2">
    <source>
        <dbReference type="SAM" id="MobiDB-lite"/>
    </source>
</evidence>
<evidence type="ECO:0008006" key="6">
    <source>
        <dbReference type="Google" id="ProtNLM"/>
    </source>
</evidence>
<proteinExistence type="predicted"/>
<evidence type="ECO:0000256" key="3">
    <source>
        <dbReference type="SAM" id="Phobius"/>
    </source>
</evidence>
<keyword evidence="3" id="KW-1133">Transmembrane helix</keyword>
<feature type="compositionally biased region" description="Basic and acidic residues" evidence="2">
    <location>
        <begin position="541"/>
        <end position="551"/>
    </location>
</feature>
<dbReference type="SUPFAM" id="SSF81606">
    <property type="entry name" value="PP2C-like"/>
    <property type="match status" value="1"/>
</dbReference>
<evidence type="ECO:0000256" key="1">
    <source>
        <dbReference type="SAM" id="Coils"/>
    </source>
</evidence>
<keyword evidence="5" id="KW-1185">Reference proteome</keyword>
<dbReference type="InterPro" id="IPR036457">
    <property type="entry name" value="PPM-type-like_dom_sf"/>
</dbReference>
<organism evidence="4 5">
    <name type="scientific">Paenibacillus radicis</name>
    <name type="common">ex Gao et al. 2016</name>
    <dbReference type="NCBI Taxonomy" id="1737354"/>
    <lineage>
        <taxon>Bacteria</taxon>
        <taxon>Bacillati</taxon>
        <taxon>Bacillota</taxon>
        <taxon>Bacilli</taxon>
        <taxon>Bacillales</taxon>
        <taxon>Paenibacillaceae</taxon>
        <taxon>Paenibacillus</taxon>
    </lineage>
</organism>
<feature type="coiled-coil region" evidence="1">
    <location>
        <begin position="430"/>
        <end position="464"/>
    </location>
</feature>
<reference evidence="4 5" key="1">
    <citation type="journal article" date="2014" name="Int. J. Syst. Evol. Microbiol.">
        <title>Complete genome sequence of Corynebacterium casei LMG S-19264T (=DSM 44701T), isolated from a smear-ripened cheese.</title>
        <authorList>
            <consortium name="US DOE Joint Genome Institute (JGI-PGF)"/>
            <person name="Walter F."/>
            <person name="Albersmeier A."/>
            <person name="Kalinowski J."/>
            <person name="Ruckert C."/>
        </authorList>
    </citation>
    <scope>NUCLEOTIDE SEQUENCE [LARGE SCALE GENOMIC DNA]</scope>
    <source>
        <strain evidence="4 5">CGMCC 1.15286</strain>
    </source>
</reference>
<dbReference type="EMBL" id="BMHY01000011">
    <property type="protein sequence ID" value="GGG82817.1"/>
    <property type="molecule type" value="Genomic_DNA"/>
</dbReference>
<feature type="region of interest" description="Disordered" evidence="2">
    <location>
        <begin position="507"/>
        <end position="551"/>
    </location>
</feature>
<evidence type="ECO:0000313" key="5">
    <source>
        <dbReference type="Proteomes" id="UP000600247"/>
    </source>
</evidence>